<keyword evidence="2" id="KW-1185">Reference proteome</keyword>
<dbReference type="AlphaFoldDB" id="A0A9D4LIU9"/>
<evidence type="ECO:0000313" key="1">
    <source>
        <dbReference type="EMBL" id="KAH3858498.1"/>
    </source>
</evidence>
<dbReference type="Proteomes" id="UP000828390">
    <property type="component" value="Unassembled WGS sequence"/>
</dbReference>
<proteinExistence type="predicted"/>
<sequence length="70" mass="8323">MSHFIFKGRRGRPQYRNQEVEVEVRRKRQVYFDPYTYLHGECKGGWEFDMGCSVKGANVCCYSSSNSYRK</sequence>
<comment type="caution">
    <text evidence="1">The sequence shown here is derived from an EMBL/GenBank/DDBJ whole genome shotgun (WGS) entry which is preliminary data.</text>
</comment>
<evidence type="ECO:0000313" key="2">
    <source>
        <dbReference type="Proteomes" id="UP000828390"/>
    </source>
</evidence>
<organism evidence="1 2">
    <name type="scientific">Dreissena polymorpha</name>
    <name type="common">Zebra mussel</name>
    <name type="synonym">Mytilus polymorpha</name>
    <dbReference type="NCBI Taxonomy" id="45954"/>
    <lineage>
        <taxon>Eukaryota</taxon>
        <taxon>Metazoa</taxon>
        <taxon>Spiralia</taxon>
        <taxon>Lophotrochozoa</taxon>
        <taxon>Mollusca</taxon>
        <taxon>Bivalvia</taxon>
        <taxon>Autobranchia</taxon>
        <taxon>Heteroconchia</taxon>
        <taxon>Euheterodonta</taxon>
        <taxon>Imparidentia</taxon>
        <taxon>Neoheterodontei</taxon>
        <taxon>Myida</taxon>
        <taxon>Dreissenoidea</taxon>
        <taxon>Dreissenidae</taxon>
        <taxon>Dreissena</taxon>
    </lineage>
</organism>
<accession>A0A9D4LIU9</accession>
<reference evidence="1" key="1">
    <citation type="journal article" date="2019" name="bioRxiv">
        <title>The Genome of the Zebra Mussel, Dreissena polymorpha: A Resource for Invasive Species Research.</title>
        <authorList>
            <person name="McCartney M.A."/>
            <person name="Auch B."/>
            <person name="Kono T."/>
            <person name="Mallez S."/>
            <person name="Zhang Y."/>
            <person name="Obille A."/>
            <person name="Becker A."/>
            <person name="Abrahante J.E."/>
            <person name="Garbe J."/>
            <person name="Badalamenti J.P."/>
            <person name="Herman A."/>
            <person name="Mangelson H."/>
            <person name="Liachko I."/>
            <person name="Sullivan S."/>
            <person name="Sone E.D."/>
            <person name="Koren S."/>
            <person name="Silverstein K.A.T."/>
            <person name="Beckman K.B."/>
            <person name="Gohl D.M."/>
        </authorList>
    </citation>
    <scope>NUCLEOTIDE SEQUENCE</scope>
    <source>
        <strain evidence="1">Duluth1</strain>
        <tissue evidence="1">Whole animal</tissue>
    </source>
</reference>
<name>A0A9D4LIU9_DREPO</name>
<reference evidence="1" key="2">
    <citation type="submission" date="2020-11" db="EMBL/GenBank/DDBJ databases">
        <authorList>
            <person name="McCartney M.A."/>
            <person name="Auch B."/>
            <person name="Kono T."/>
            <person name="Mallez S."/>
            <person name="Becker A."/>
            <person name="Gohl D.M."/>
            <person name="Silverstein K.A.T."/>
            <person name="Koren S."/>
            <person name="Bechman K.B."/>
            <person name="Herman A."/>
            <person name="Abrahante J.E."/>
            <person name="Garbe J."/>
        </authorList>
    </citation>
    <scope>NUCLEOTIDE SEQUENCE</scope>
    <source>
        <strain evidence="1">Duluth1</strain>
        <tissue evidence="1">Whole animal</tissue>
    </source>
</reference>
<gene>
    <name evidence="1" type="ORF">DPMN_101123</name>
</gene>
<protein>
    <submittedName>
        <fullName evidence="1">Uncharacterized protein</fullName>
    </submittedName>
</protein>
<dbReference type="EMBL" id="JAIWYP010000003">
    <property type="protein sequence ID" value="KAH3858498.1"/>
    <property type="molecule type" value="Genomic_DNA"/>
</dbReference>